<organism evidence="2 3">
    <name type="scientific">Svornostia abyssi</name>
    <dbReference type="NCBI Taxonomy" id="2898438"/>
    <lineage>
        <taxon>Bacteria</taxon>
        <taxon>Bacillati</taxon>
        <taxon>Actinomycetota</taxon>
        <taxon>Thermoleophilia</taxon>
        <taxon>Solirubrobacterales</taxon>
        <taxon>Baekduiaceae</taxon>
        <taxon>Svornostia</taxon>
    </lineage>
</organism>
<keyword evidence="3" id="KW-1185">Reference proteome</keyword>
<proteinExistence type="predicted"/>
<evidence type="ECO:0000313" key="3">
    <source>
        <dbReference type="Proteomes" id="UP001058860"/>
    </source>
</evidence>
<feature type="domain" description="Antitoxin FitA-like ribbon-helix-helix" evidence="1">
    <location>
        <begin position="5"/>
        <end position="41"/>
    </location>
</feature>
<reference evidence="3" key="1">
    <citation type="submission" date="2021-11" db="EMBL/GenBank/DDBJ databases">
        <title>Cultivation dependent microbiological survey of springs from the worlds oldest radium mine currently devoted to the extraction of radon-saturated water.</title>
        <authorList>
            <person name="Kapinusova G."/>
            <person name="Smrhova T."/>
            <person name="Strejcek M."/>
            <person name="Suman J."/>
            <person name="Jani K."/>
            <person name="Pajer P."/>
            <person name="Uhlik O."/>
        </authorList>
    </citation>
    <scope>NUCLEOTIDE SEQUENCE [LARGE SCALE GENOMIC DNA]</scope>
    <source>
        <strain evidence="3">J379</strain>
    </source>
</reference>
<dbReference type="InterPro" id="IPR038296">
    <property type="entry name" value="ParD_sf"/>
</dbReference>
<evidence type="ECO:0000313" key="2">
    <source>
        <dbReference type="EMBL" id="UUY03863.1"/>
    </source>
</evidence>
<dbReference type="EMBL" id="CP088295">
    <property type="protein sequence ID" value="UUY03863.1"/>
    <property type="molecule type" value="Genomic_DNA"/>
</dbReference>
<dbReference type="Gene3D" id="6.10.180.10">
    <property type="entry name" value="Antitoxin ParD"/>
    <property type="match status" value="1"/>
</dbReference>
<dbReference type="Proteomes" id="UP001058860">
    <property type="component" value="Chromosome"/>
</dbReference>
<gene>
    <name evidence="2" type="ORF">LRS13_24945</name>
</gene>
<evidence type="ECO:0000259" key="1">
    <source>
        <dbReference type="Pfam" id="PF22513"/>
    </source>
</evidence>
<name>A0ABY5PGR7_9ACTN</name>
<sequence>MSRMIQVKNVPEHVHRALKARAALRGQTLSDYVRGELERAANRPSPEELMARFEHDAPAELGASAAKDVRRARDRAA</sequence>
<dbReference type="InterPro" id="IPR010985">
    <property type="entry name" value="Ribbon_hlx_hlx"/>
</dbReference>
<dbReference type="SUPFAM" id="SSF47598">
    <property type="entry name" value="Ribbon-helix-helix"/>
    <property type="match status" value="1"/>
</dbReference>
<accession>A0ABY5PGR7</accession>
<dbReference type="Pfam" id="PF22513">
    <property type="entry name" value="FitA-like_RHH"/>
    <property type="match status" value="1"/>
</dbReference>
<protein>
    <recommendedName>
        <fullName evidence="1">Antitoxin FitA-like ribbon-helix-helix domain-containing protein</fullName>
    </recommendedName>
</protein>
<dbReference type="InterPro" id="IPR053853">
    <property type="entry name" value="FitA-like_RHH"/>
</dbReference>
<dbReference type="RefSeq" id="WP_353864362.1">
    <property type="nucleotide sequence ID" value="NZ_CP088295.1"/>
</dbReference>